<name>A0AAW7PV07_9BACT</name>
<protein>
    <submittedName>
        <fullName evidence="4">AMIN domain-containing protein</fullName>
    </submittedName>
</protein>
<keyword evidence="2" id="KW-0732">Signal</keyword>
<dbReference type="AlphaFoldDB" id="A0AAW7PV07"/>
<accession>A0AAW7PV07</accession>
<keyword evidence="1" id="KW-0175">Coiled coil</keyword>
<dbReference type="InterPro" id="IPR021731">
    <property type="entry name" value="AMIN_dom"/>
</dbReference>
<evidence type="ECO:0000313" key="4">
    <source>
        <dbReference type="EMBL" id="MDN5064730.1"/>
    </source>
</evidence>
<dbReference type="EMBL" id="JAPZDC010000009">
    <property type="protein sequence ID" value="MDN5064730.1"/>
    <property type="molecule type" value="Genomic_DNA"/>
</dbReference>
<dbReference type="Pfam" id="PF11741">
    <property type="entry name" value="AMIN"/>
    <property type="match status" value="1"/>
</dbReference>
<sequence>MKTLFLFTLSTLLAVSLSARENPFALYEEETGKMYEFNENLTTPEAIQEAEYIKKVQQQMQNANKNEAVKKTTTTVPPAIVAPKTYTKQEVDSLIQKTKQQAEQKTKEIVKKEVAKKEPEQVVYVKPRADITDDNEALTAKNILPFVKLEFNDNKILIHTTYEMFKKFSVEKEKKLAFDFKGKVSFNSKKDNLSSKNFKSIAVGNHEKAGYFRVAVELANKTSKYSVDYKDNIVTITSK</sequence>
<reference evidence="4" key="2">
    <citation type="journal article" date="2023" name="Microorganisms">
        <title>Genomic Characterization of Arcobacter butzleri Strains Isolated from Various Sources in Lithuania.</title>
        <authorList>
            <person name="Uljanovas D."/>
            <person name="Golz G."/>
            <person name="Fleischmann S."/>
            <person name="Kudirkiene E."/>
            <person name="Kasetiene N."/>
            <person name="Grineviciene A."/>
            <person name="Tamuleviciene E."/>
            <person name="Aksomaitiene J."/>
            <person name="Alter T."/>
            <person name="Malakauskas M."/>
        </authorList>
    </citation>
    <scope>NUCLEOTIDE SEQUENCE</scope>
    <source>
        <strain evidence="4">RCM39</strain>
    </source>
</reference>
<evidence type="ECO:0000256" key="2">
    <source>
        <dbReference type="SAM" id="SignalP"/>
    </source>
</evidence>
<dbReference type="Proteomes" id="UP001171529">
    <property type="component" value="Unassembled WGS sequence"/>
</dbReference>
<gene>
    <name evidence="4" type="ORF">O8C91_11070</name>
</gene>
<feature type="coiled-coil region" evidence="1">
    <location>
        <begin position="88"/>
        <end position="115"/>
    </location>
</feature>
<evidence type="ECO:0000256" key="1">
    <source>
        <dbReference type="SAM" id="Coils"/>
    </source>
</evidence>
<feature type="chain" id="PRO_5043633730" evidence="2">
    <location>
        <begin position="22"/>
        <end position="239"/>
    </location>
</feature>
<organism evidence="4 5">
    <name type="scientific">Aliarcobacter butzleri</name>
    <dbReference type="NCBI Taxonomy" id="28197"/>
    <lineage>
        <taxon>Bacteria</taxon>
        <taxon>Pseudomonadati</taxon>
        <taxon>Campylobacterota</taxon>
        <taxon>Epsilonproteobacteria</taxon>
        <taxon>Campylobacterales</taxon>
        <taxon>Arcobacteraceae</taxon>
        <taxon>Aliarcobacter</taxon>
    </lineage>
</organism>
<evidence type="ECO:0000313" key="5">
    <source>
        <dbReference type="Proteomes" id="UP001171529"/>
    </source>
</evidence>
<comment type="caution">
    <text evidence="4">The sequence shown here is derived from an EMBL/GenBank/DDBJ whole genome shotgun (WGS) entry which is preliminary data.</text>
</comment>
<dbReference type="RefSeq" id="WP_261218181.1">
    <property type="nucleotide sequence ID" value="NZ_JAPZDB010000017.1"/>
</dbReference>
<reference evidence="4" key="1">
    <citation type="submission" date="2022-12" db="EMBL/GenBank/DDBJ databases">
        <authorList>
            <person name="Uljanovas D."/>
        </authorList>
    </citation>
    <scope>NUCLEOTIDE SEQUENCE</scope>
    <source>
        <strain evidence="4">RCM39</strain>
    </source>
</reference>
<feature type="domain" description="AMIN" evidence="3">
    <location>
        <begin position="154"/>
        <end position="232"/>
    </location>
</feature>
<proteinExistence type="predicted"/>
<feature type="signal peptide" evidence="2">
    <location>
        <begin position="1"/>
        <end position="21"/>
    </location>
</feature>
<evidence type="ECO:0000259" key="3">
    <source>
        <dbReference type="Pfam" id="PF11741"/>
    </source>
</evidence>